<dbReference type="PANTHER" id="PTHR42998">
    <property type="entry name" value="TYPE I RESTRICTION ENZYME HINDVIIP M PROTEIN-RELATED"/>
    <property type="match status" value="1"/>
</dbReference>
<proteinExistence type="inferred from homology"/>
<protein>
    <recommendedName>
        <fullName evidence="2">site-specific DNA-methyltransferase (adenine-specific)</fullName>
        <ecNumber evidence="2">2.1.1.72</ecNumber>
    </recommendedName>
</protein>
<organism evidence="11 12">
    <name type="scientific">Nannocystis exedens</name>
    <dbReference type="NCBI Taxonomy" id="54"/>
    <lineage>
        <taxon>Bacteria</taxon>
        <taxon>Pseudomonadati</taxon>
        <taxon>Myxococcota</taxon>
        <taxon>Polyangia</taxon>
        <taxon>Nannocystales</taxon>
        <taxon>Nannocystaceae</taxon>
        <taxon>Nannocystis</taxon>
    </lineage>
</organism>
<feature type="domain" description="DNA methylase adenine-specific" evidence="9">
    <location>
        <begin position="261"/>
        <end position="581"/>
    </location>
</feature>
<gene>
    <name evidence="11" type="ORF">SAMN02745121_05721</name>
</gene>
<evidence type="ECO:0000256" key="4">
    <source>
        <dbReference type="ARBA" id="ARBA00022679"/>
    </source>
</evidence>
<evidence type="ECO:0000313" key="11">
    <source>
        <dbReference type="EMBL" id="SFE83310.1"/>
    </source>
</evidence>
<dbReference type="Gene3D" id="1.20.1260.30">
    <property type="match status" value="2"/>
</dbReference>
<dbReference type="InterPro" id="IPR022749">
    <property type="entry name" value="D12N6_MeTrfase_N"/>
</dbReference>
<accession>A0A1I2DTR6</accession>
<name>A0A1I2DTR6_9BACT</name>
<keyword evidence="12" id="KW-1185">Reference proteome</keyword>
<comment type="catalytic activity">
    <reaction evidence="7">
        <text>a 2'-deoxyadenosine in DNA + S-adenosyl-L-methionine = an N(6)-methyl-2'-deoxyadenosine in DNA + S-adenosyl-L-homocysteine + H(+)</text>
        <dbReference type="Rhea" id="RHEA:15197"/>
        <dbReference type="Rhea" id="RHEA-COMP:12418"/>
        <dbReference type="Rhea" id="RHEA-COMP:12419"/>
        <dbReference type="ChEBI" id="CHEBI:15378"/>
        <dbReference type="ChEBI" id="CHEBI:57856"/>
        <dbReference type="ChEBI" id="CHEBI:59789"/>
        <dbReference type="ChEBI" id="CHEBI:90615"/>
        <dbReference type="ChEBI" id="CHEBI:90616"/>
        <dbReference type="EC" id="2.1.1.72"/>
    </reaction>
</comment>
<evidence type="ECO:0000256" key="5">
    <source>
        <dbReference type="ARBA" id="ARBA00022691"/>
    </source>
</evidence>
<keyword evidence="3" id="KW-0489">Methyltransferase</keyword>
<dbReference type="InterPro" id="IPR052916">
    <property type="entry name" value="Type-I_RE_MTase_Subunit"/>
</dbReference>
<feature type="domain" description="N6 adenine-specific DNA methyltransferase N-terminal" evidence="10">
    <location>
        <begin position="133"/>
        <end position="233"/>
    </location>
</feature>
<evidence type="ECO:0000256" key="7">
    <source>
        <dbReference type="ARBA" id="ARBA00047942"/>
    </source>
</evidence>
<dbReference type="GO" id="GO:0008170">
    <property type="term" value="F:N-methyltransferase activity"/>
    <property type="evidence" value="ECO:0007669"/>
    <property type="project" value="InterPro"/>
</dbReference>
<keyword evidence="4" id="KW-0808">Transferase</keyword>
<sequence length="623" mass="68041">MFFSRHEMILAALETPRLIELARVLQIPEPAQRQRGQLIDLLCTARYDQFRGFLERLSVLELREVCEFVGLREAYGDPADLIDRLLFIERRSPAPPPAPAAPGAPAPPAAGAPAAPPKRRGAKSQARGELGFEATLWQAADRLRNNMDAAEYKHVVLGLLFLKFVGEAGPPLRAAGAKPPPTRGFKVPAAARWDTLLGKARSPLLGRDLDQAMAAIEAQNPTLRGILPQIYQRPGLEAARLGELLHLLDDIPDLGSQGRKAHDVLGRVYEYFLTCFASAEGRNGGQFYTPPSVVGLLVALLAPTRGTIYDPACGSGGMFVQSERYFEEHGGHRGELKIVGQESNPTTWRLARMNLAIRGIEGDLGAEPSDSFMRDLHADLRADYILANPPFNARAWGATALADDPRFCFGLPPDANANFAWVQHILYHLAPQGLAGLVLANGSLTVGGREGEIRRRIVEADLVDGIIALPARLFYSTAIPVCLWLLARDKASGRDRRGKILMIDARDMGAMLDRTHLALRPEELAEIAGLYHAWRGAPVAESMSQKPYADVPGRCRAVDLPTLAEHEFILAPTRHVRPAEAANAAPAFSEQFAALRRELLDQLDRAAALDREIADALARVEVP</sequence>
<keyword evidence="5" id="KW-0949">S-adenosyl-L-methionine</keyword>
<dbReference type="GO" id="GO:0009307">
    <property type="term" value="P:DNA restriction-modification system"/>
    <property type="evidence" value="ECO:0007669"/>
    <property type="project" value="UniProtKB-KW"/>
</dbReference>
<dbReference type="InterPro" id="IPR003356">
    <property type="entry name" value="DNA_methylase_A-5"/>
</dbReference>
<evidence type="ECO:0000259" key="9">
    <source>
        <dbReference type="Pfam" id="PF02384"/>
    </source>
</evidence>
<dbReference type="InterPro" id="IPR029063">
    <property type="entry name" value="SAM-dependent_MTases_sf"/>
</dbReference>
<dbReference type="InterPro" id="IPR038333">
    <property type="entry name" value="T1MK-like_N_sf"/>
</dbReference>
<dbReference type="Proteomes" id="UP000199400">
    <property type="component" value="Unassembled WGS sequence"/>
</dbReference>
<reference evidence="12" key="1">
    <citation type="submission" date="2016-10" db="EMBL/GenBank/DDBJ databases">
        <authorList>
            <person name="Varghese N."/>
            <person name="Submissions S."/>
        </authorList>
    </citation>
    <scope>NUCLEOTIDE SEQUENCE [LARGE SCALE GENOMIC DNA]</scope>
    <source>
        <strain evidence="12">ATCC 25963</strain>
    </source>
</reference>
<dbReference type="STRING" id="54.SAMN02745121_05721"/>
<dbReference type="Gene3D" id="3.40.50.150">
    <property type="entry name" value="Vaccinia Virus protein VP39"/>
    <property type="match status" value="1"/>
</dbReference>
<dbReference type="Pfam" id="PF12161">
    <property type="entry name" value="HsdM_N"/>
    <property type="match status" value="1"/>
</dbReference>
<dbReference type="GO" id="GO:0009007">
    <property type="term" value="F:site-specific DNA-methyltransferase (adenine-specific) activity"/>
    <property type="evidence" value="ECO:0007669"/>
    <property type="project" value="UniProtKB-EC"/>
</dbReference>
<evidence type="ECO:0000259" key="10">
    <source>
        <dbReference type="Pfam" id="PF12161"/>
    </source>
</evidence>
<comment type="similarity">
    <text evidence="1">Belongs to the N(4)/N(6)-methyltransferase family.</text>
</comment>
<evidence type="ECO:0000313" key="12">
    <source>
        <dbReference type="Proteomes" id="UP000199400"/>
    </source>
</evidence>
<dbReference type="AlphaFoldDB" id="A0A1I2DTR6"/>
<evidence type="ECO:0000256" key="8">
    <source>
        <dbReference type="SAM" id="MobiDB-lite"/>
    </source>
</evidence>
<dbReference type="EC" id="2.1.1.72" evidence="2"/>
<dbReference type="SUPFAM" id="SSF53335">
    <property type="entry name" value="S-adenosyl-L-methionine-dependent methyltransferases"/>
    <property type="match status" value="1"/>
</dbReference>
<dbReference type="GO" id="GO:0003677">
    <property type="term" value="F:DNA binding"/>
    <property type="evidence" value="ECO:0007669"/>
    <property type="project" value="InterPro"/>
</dbReference>
<dbReference type="PRINTS" id="PR00507">
    <property type="entry name" value="N12N6MTFRASE"/>
</dbReference>
<evidence type="ECO:0000256" key="1">
    <source>
        <dbReference type="ARBA" id="ARBA00006594"/>
    </source>
</evidence>
<evidence type="ECO:0000256" key="2">
    <source>
        <dbReference type="ARBA" id="ARBA00011900"/>
    </source>
</evidence>
<feature type="compositionally biased region" description="Pro residues" evidence="8">
    <location>
        <begin position="93"/>
        <end position="116"/>
    </location>
</feature>
<dbReference type="Pfam" id="PF02384">
    <property type="entry name" value="N6_Mtase"/>
    <property type="match status" value="1"/>
</dbReference>
<feature type="region of interest" description="Disordered" evidence="8">
    <location>
        <begin position="93"/>
        <end position="125"/>
    </location>
</feature>
<dbReference type="GO" id="GO:0032259">
    <property type="term" value="P:methylation"/>
    <property type="evidence" value="ECO:0007669"/>
    <property type="project" value="UniProtKB-KW"/>
</dbReference>
<dbReference type="PANTHER" id="PTHR42998:SF1">
    <property type="entry name" value="TYPE I RESTRICTION ENZYME HINDI METHYLASE SUBUNIT"/>
    <property type="match status" value="1"/>
</dbReference>
<evidence type="ECO:0000256" key="3">
    <source>
        <dbReference type="ARBA" id="ARBA00022603"/>
    </source>
</evidence>
<keyword evidence="6" id="KW-0680">Restriction system</keyword>
<dbReference type="RefSeq" id="WP_256254087.1">
    <property type="nucleotide sequence ID" value="NZ_FOMX01000020.1"/>
</dbReference>
<evidence type="ECO:0000256" key="6">
    <source>
        <dbReference type="ARBA" id="ARBA00022747"/>
    </source>
</evidence>
<dbReference type="EMBL" id="FOMX01000020">
    <property type="protein sequence ID" value="SFE83310.1"/>
    <property type="molecule type" value="Genomic_DNA"/>
</dbReference>